<sequence length="294" mass="30807">MQAGSDVPVFSGADPKVNNVNETELRLSDGRMLHVYDTGTGELPVFWHHGTPNLGAPPEPLFATAERLGIRWVSFDRPGYGGSTPAPGRTMASVADDVAAVADSLGIDRFAVVGHSGGGCYALGAAATLGDRVRAVLTMAAIAPYDADGLDWYAGMVPSGVAALRAAVRGREAKTAYETSGIEYDPEFTAADLAMFDGPWSWLGKVVGPALDAGPFGQIDDDISYVIPWGCDPTTISVPVLVVHGAQDGIIPAGHGQWLAQHIPDAELRLSPSGAHISILGQAESGLEWLRRHA</sequence>
<dbReference type="SUPFAM" id="SSF53474">
    <property type="entry name" value="alpha/beta-Hydrolases"/>
    <property type="match status" value="1"/>
</dbReference>
<proteinExistence type="predicted"/>
<reference evidence="2 3" key="1">
    <citation type="journal article" date="2019" name="Int. J. Syst. Evol. Microbiol.">
        <title>The Global Catalogue of Microorganisms (GCM) 10K type strain sequencing project: providing services to taxonomists for standard genome sequencing and annotation.</title>
        <authorList>
            <consortium name="The Broad Institute Genomics Platform"/>
            <consortium name="The Broad Institute Genome Sequencing Center for Infectious Disease"/>
            <person name="Wu L."/>
            <person name="Ma J."/>
        </authorList>
    </citation>
    <scope>NUCLEOTIDE SEQUENCE [LARGE SCALE GENOMIC DNA]</scope>
    <source>
        <strain evidence="2 3">JCM 14306</strain>
    </source>
</reference>
<dbReference type="Pfam" id="PF00561">
    <property type="entry name" value="Abhydrolase_1"/>
    <property type="match status" value="1"/>
</dbReference>
<keyword evidence="3" id="KW-1185">Reference proteome</keyword>
<comment type="caution">
    <text evidence="2">The sequence shown here is derived from an EMBL/GenBank/DDBJ whole genome shotgun (WGS) entry which is preliminary data.</text>
</comment>
<dbReference type="InterPro" id="IPR029058">
    <property type="entry name" value="AB_hydrolase_fold"/>
</dbReference>
<protein>
    <submittedName>
        <fullName evidence="2">Alpha/beta hydrolase</fullName>
    </submittedName>
</protein>
<accession>A0ABN2FUY4</accession>
<gene>
    <name evidence="2" type="ORF">GCM10009744_62190</name>
</gene>
<dbReference type="InterPro" id="IPR050471">
    <property type="entry name" value="AB_hydrolase"/>
</dbReference>
<feature type="domain" description="AB hydrolase-1" evidence="1">
    <location>
        <begin position="44"/>
        <end position="279"/>
    </location>
</feature>
<evidence type="ECO:0000313" key="3">
    <source>
        <dbReference type="Proteomes" id="UP001501319"/>
    </source>
</evidence>
<organism evidence="2 3">
    <name type="scientific">Kribbella alba</name>
    <dbReference type="NCBI Taxonomy" id="190197"/>
    <lineage>
        <taxon>Bacteria</taxon>
        <taxon>Bacillati</taxon>
        <taxon>Actinomycetota</taxon>
        <taxon>Actinomycetes</taxon>
        <taxon>Propionibacteriales</taxon>
        <taxon>Kribbellaceae</taxon>
        <taxon>Kribbella</taxon>
    </lineage>
</organism>
<name>A0ABN2FUY4_9ACTN</name>
<dbReference type="EMBL" id="BAAANE010000015">
    <property type="protein sequence ID" value="GAA1660172.1"/>
    <property type="molecule type" value="Genomic_DNA"/>
</dbReference>
<dbReference type="Gene3D" id="3.40.50.1820">
    <property type="entry name" value="alpha/beta hydrolase"/>
    <property type="match status" value="1"/>
</dbReference>
<dbReference type="PANTHER" id="PTHR43433:SF10">
    <property type="entry name" value="AB HYDROLASE-1 DOMAIN-CONTAINING PROTEIN"/>
    <property type="match status" value="1"/>
</dbReference>
<dbReference type="PRINTS" id="PR00111">
    <property type="entry name" value="ABHYDROLASE"/>
</dbReference>
<dbReference type="Proteomes" id="UP001501319">
    <property type="component" value="Unassembled WGS sequence"/>
</dbReference>
<dbReference type="PANTHER" id="PTHR43433">
    <property type="entry name" value="HYDROLASE, ALPHA/BETA FOLD FAMILY PROTEIN"/>
    <property type="match status" value="1"/>
</dbReference>
<keyword evidence="2" id="KW-0378">Hydrolase</keyword>
<evidence type="ECO:0000259" key="1">
    <source>
        <dbReference type="Pfam" id="PF00561"/>
    </source>
</evidence>
<dbReference type="GO" id="GO:0016787">
    <property type="term" value="F:hydrolase activity"/>
    <property type="evidence" value="ECO:0007669"/>
    <property type="project" value="UniProtKB-KW"/>
</dbReference>
<dbReference type="InterPro" id="IPR000073">
    <property type="entry name" value="AB_hydrolase_1"/>
</dbReference>
<evidence type="ECO:0000313" key="2">
    <source>
        <dbReference type="EMBL" id="GAA1660172.1"/>
    </source>
</evidence>